<accession>A0AAD4M5N1</accession>
<sequence>MSRSLGLEALEELASDHHLPDLTATSWSREWTKAPISFKTSVTGSVDGWTREPGNVLIYLIKRPAQSTLQDLEAYQKVKIQKFRVAKICLLAIKLDKVRPGRRVRISLPKRRLYNPFKVGPKRPDRVPSHLFVRDTGFEIVRVRILHYWSGSRVDQNGKQGNEHFKSSKSASY</sequence>
<proteinExistence type="predicted"/>
<dbReference type="AlphaFoldDB" id="A0AAD4M5N1"/>
<comment type="caution">
    <text evidence="1">The sequence shown here is derived from an EMBL/GenBank/DDBJ whole genome shotgun (WGS) entry which is preliminary data.</text>
</comment>
<name>A0AAD4M5N1_9AGAM</name>
<evidence type="ECO:0000313" key="1">
    <source>
        <dbReference type="EMBL" id="KAI0302310.1"/>
    </source>
</evidence>
<keyword evidence="2" id="KW-1185">Reference proteome</keyword>
<evidence type="ECO:0000313" key="2">
    <source>
        <dbReference type="Proteomes" id="UP001203297"/>
    </source>
</evidence>
<gene>
    <name evidence="1" type="ORF">B0F90DRAFT_1667533</name>
</gene>
<dbReference type="EMBL" id="WTXG01000011">
    <property type="protein sequence ID" value="KAI0302310.1"/>
    <property type="molecule type" value="Genomic_DNA"/>
</dbReference>
<organism evidence="1 2">
    <name type="scientific">Multifurca ochricompacta</name>
    <dbReference type="NCBI Taxonomy" id="376703"/>
    <lineage>
        <taxon>Eukaryota</taxon>
        <taxon>Fungi</taxon>
        <taxon>Dikarya</taxon>
        <taxon>Basidiomycota</taxon>
        <taxon>Agaricomycotina</taxon>
        <taxon>Agaricomycetes</taxon>
        <taxon>Russulales</taxon>
        <taxon>Russulaceae</taxon>
        <taxon>Multifurca</taxon>
    </lineage>
</organism>
<protein>
    <submittedName>
        <fullName evidence="1">Uncharacterized protein</fullName>
    </submittedName>
</protein>
<reference evidence="1" key="1">
    <citation type="journal article" date="2022" name="New Phytol.">
        <title>Evolutionary transition to the ectomycorrhizal habit in the genomes of a hyperdiverse lineage of mushroom-forming fungi.</title>
        <authorList>
            <person name="Looney B."/>
            <person name="Miyauchi S."/>
            <person name="Morin E."/>
            <person name="Drula E."/>
            <person name="Courty P.E."/>
            <person name="Kohler A."/>
            <person name="Kuo A."/>
            <person name="LaButti K."/>
            <person name="Pangilinan J."/>
            <person name="Lipzen A."/>
            <person name="Riley R."/>
            <person name="Andreopoulos W."/>
            <person name="He G."/>
            <person name="Johnson J."/>
            <person name="Nolan M."/>
            <person name="Tritt A."/>
            <person name="Barry K.W."/>
            <person name="Grigoriev I.V."/>
            <person name="Nagy L.G."/>
            <person name="Hibbett D."/>
            <person name="Henrissat B."/>
            <person name="Matheny P.B."/>
            <person name="Labbe J."/>
            <person name="Martin F.M."/>
        </authorList>
    </citation>
    <scope>NUCLEOTIDE SEQUENCE</scope>
    <source>
        <strain evidence="1">BPL690</strain>
    </source>
</reference>
<dbReference type="Proteomes" id="UP001203297">
    <property type="component" value="Unassembled WGS sequence"/>
</dbReference>